<dbReference type="InterPro" id="IPR036942">
    <property type="entry name" value="Beta-barrel_TonB_sf"/>
</dbReference>
<evidence type="ECO:0000256" key="5">
    <source>
        <dbReference type="ARBA" id="ARBA00023136"/>
    </source>
</evidence>
<dbReference type="NCBIfam" id="TIGR04056">
    <property type="entry name" value="OMP_RagA_SusC"/>
    <property type="match status" value="1"/>
</dbReference>
<dbReference type="SUPFAM" id="SSF56935">
    <property type="entry name" value="Porins"/>
    <property type="match status" value="1"/>
</dbReference>
<dbReference type="Pfam" id="PF13715">
    <property type="entry name" value="CarbopepD_reg_2"/>
    <property type="match status" value="1"/>
</dbReference>
<reference evidence="9 10" key="1">
    <citation type="submission" date="2018-08" db="EMBL/GenBank/DDBJ databases">
        <title>A genome reference for cultivated species of the human gut microbiota.</title>
        <authorList>
            <person name="Zou Y."/>
            <person name="Xue W."/>
            <person name="Luo G."/>
        </authorList>
    </citation>
    <scope>NUCLEOTIDE SEQUENCE [LARGE SCALE GENOMIC DNA]</scope>
    <source>
        <strain evidence="9 10">AF16-14</strain>
    </source>
</reference>
<dbReference type="PROSITE" id="PS52016">
    <property type="entry name" value="TONB_DEPENDENT_REC_3"/>
    <property type="match status" value="1"/>
</dbReference>
<evidence type="ECO:0000259" key="8">
    <source>
        <dbReference type="SMART" id="SM00965"/>
    </source>
</evidence>
<name>A0A412TV15_9BACT</name>
<proteinExistence type="inferred from homology"/>
<evidence type="ECO:0000256" key="1">
    <source>
        <dbReference type="ARBA" id="ARBA00004571"/>
    </source>
</evidence>
<accession>A0A412TV15</accession>
<evidence type="ECO:0000313" key="10">
    <source>
        <dbReference type="Proteomes" id="UP000284243"/>
    </source>
</evidence>
<dbReference type="SUPFAM" id="SSF49464">
    <property type="entry name" value="Carboxypeptidase regulatory domain-like"/>
    <property type="match status" value="1"/>
</dbReference>
<evidence type="ECO:0000313" key="9">
    <source>
        <dbReference type="EMBL" id="RGU57450.1"/>
    </source>
</evidence>
<dbReference type="InterPro" id="IPR012910">
    <property type="entry name" value="Plug_dom"/>
</dbReference>
<dbReference type="InterPro" id="IPR011662">
    <property type="entry name" value="Secretin/TonB_short_N"/>
</dbReference>
<gene>
    <name evidence="9" type="ORF">DWW57_05670</name>
</gene>
<dbReference type="NCBIfam" id="TIGR04057">
    <property type="entry name" value="SusC_RagA_signa"/>
    <property type="match status" value="1"/>
</dbReference>
<evidence type="ECO:0000256" key="6">
    <source>
        <dbReference type="ARBA" id="ARBA00023237"/>
    </source>
</evidence>
<dbReference type="Proteomes" id="UP000284243">
    <property type="component" value="Unassembled WGS sequence"/>
</dbReference>
<dbReference type="InterPro" id="IPR037066">
    <property type="entry name" value="Plug_dom_sf"/>
</dbReference>
<evidence type="ECO:0000256" key="2">
    <source>
        <dbReference type="ARBA" id="ARBA00022448"/>
    </source>
</evidence>
<dbReference type="Pfam" id="PF07715">
    <property type="entry name" value="Plug"/>
    <property type="match status" value="1"/>
</dbReference>
<dbReference type="Gene3D" id="2.170.130.10">
    <property type="entry name" value="TonB-dependent receptor, plug domain"/>
    <property type="match status" value="1"/>
</dbReference>
<evidence type="ECO:0000256" key="4">
    <source>
        <dbReference type="ARBA" id="ARBA00022692"/>
    </source>
</evidence>
<dbReference type="GO" id="GO:0009279">
    <property type="term" value="C:cell outer membrane"/>
    <property type="evidence" value="ECO:0007669"/>
    <property type="project" value="UniProtKB-SubCell"/>
</dbReference>
<keyword evidence="6 7" id="KW-0998">Cell outer membrane</keyword>
<dbReference type="RefSeq" id="WP_046405251.1">
    <property type="nucleotide sequence ID" value="NZ_JADNDE010000101.1"/>
</dbReference>
<comment type="caution">
    <text evidence="9">The sequence shown here is derived from an EMBL/GenBank/DDBJ whole genome shotgun (WGS) entry which is preliminary data.</text>
</comment>
<dbReference type="Pfam" id="PF07660">
    <property type="entry name" value="STN"/>
    <property type="match status" value="1"/>
</dbReference>
<dbReference type="Gene3D" id="2.40.170.20">
    <property type="entry name" value="TonB-dependent receptor, beta-barrel domain"/>
    <property type="match status" value="1"/>
</dbReference>
<sequence>MKKNRNGSFSYSGKLSKVLLRMKLTFVLLLCVMSQVFALASAQTVSLKKQNASLEEILWELKEKTQLVFMYSDEDIASVKGIDIDMKNTQVDAILNKCLEGTDLKYVRENNAIVIRRSRQSENVPQVRMRKISGKVTDTSGDPLPGVTILVDGTTIGVATDNEGKYSLECPEAPDLALNFTFMGMKSQKVTVGPKNVIDVTLEEEMNRLEEAVAVGYGTTKVKDMTGTVTRLGSKDMETAPMGATIQSMLQGKAPGVNVMISSASPTSPVSVIIRGSSSLSGDSQPLWVIDGVPEYNASTSGDVSNTLYNLNLTDVESIDILKDASATAIYGSRAANGVVLVTTKRGKAGMKPQLEFSARYGIQTMNANDFRVLTADEYIRVSKAACAMSLFTRGSLDYFTRKYVDETYFNSHINHSQFDLHSLTDEFYLKDAYGNGDTDWWDLMTRNAATQDYSIGIRGGSKESSYSASIYYKDQKGIVKGGNSKMLGGSFNFDAAVRDIIRFKLDLRATARTANDKDNMIGEILDMRPDVPAYNEDGTINMIDYYTKNPLLSLMDTDEAKGRNFSGTLGLEWDIIKGLTFRTSGTVQYNVNKYNTYTIAWYDGAESSASVSKNESYTYMWDNTLNYVNTWKKHSLVGLVGFSIEKYESDGLKASGSGFPDDQVLTNLNSAAKKNSISSSYSSNTLASFLSRLEYKFNNRYLLTLNFRADGSSQFGPDKRWGYFPSGAVAWIITEENFMKDYSNIVSYLKLRGSVGKTGSQNLGAYDWRTLMGSATYNGAAGIVPSSLGNDILQWEEQIQKEVGLDYGFWDDRIRGTLGYYQKKVDNLLYSDPVPTSSSFSSVYQNIGSLKNRGIEFDVRVDIIKNVQKDLTWNVDFNIARNRTTLEKLNSSDGYFGGGAYDYFKIEEGGETGRFYGYKDAGRLFMTNEELVGLKTIDPKTGTLKYYRDDYNYERQGDVYIMDLDGDGQITADGDRTVIGNANPDFFGGFGSTLYWKGLMLNAVFSYSVGGDRFWDEEKNSSGDMNVYNTSNRILDSWTVNPGVNASYPRAMYYGWGSNSIITDRYIHDASYLRMTALNLSYRLPKHLYKNSILNAVEFTFQATNLFTWTKYPGMDPQGNFSTTYSAFYNMGIDYSTYPSARTYNFGIKLTLK</sequence>
<dbReference type="AlphaFoldDB" id="A0A412TV15"/>
<organism evidence="9 10">
    <name type="scientific">Odoribacter splanchnicus</name>
    <dbReference type="NCBI Taxonomy" id="28118"/>
    <lineage>
        <taxon>Bacteria</taxon>
        <taxon>Pseudomonadati</taxon>
        <taxon>Bacteroidota</taxon>
        <taxon>Bacteroidia</taxon>
        <taxon>Bacteroidales</taxon>
        <taxon>Odoribacteraceae</taxon>
        <taxon>Odoribacter</taxon>
    </lineage>
</organism>
<keyword evidence="2 7" id="KW-0813">Transport</keyword>
<dbReference type="Gene3D" id="2.60.40.1120">
    <property type="entry name" value="Carboxypeptidase-like, regulatory domain"/>
    <property type="match status" value="1"/>
</dbReference>
<keyword evidence="4 7" id="KW-0812">Transmembrane</keyword>
<protein>
    <submittedName>
        <fullName evidence="9">SusC/RagA family TonB-linked outer membrane protein</fullName>
    </submittedName>
</protein>
<evidence type="ECO:0000256" key="7">
    <source>
        <dbReference type="PROSITE-ProRule" id="PRU01360"/>
    </source>
</evidence>
<keyword evidence="5 7" id="KW-0472">Membrane</keyword>
<dbReference type="SMART" id="SM00965">
    <property type="entry name" value="STN"/>
    <property type="match status" value="1"/>
</dbReference>
<dbReference type="InterPro" id="IPR039426">
    <property type="entry name" value="TonB-dep_rcpt-like"/>
</dbReference>
<dbReference type="InterPro" id="IPR023996">
    <property type="entry name" value="TonB-dep_OMP_SusC/RagA"/>
</dbReference>
<comment type="similarity">
    <text evidence="7">Belongs to the TonB-dependent receptor family.</text>
</comment>
<dbReference type="InterPro" id="IPR008969">
    <property type="entry name" value="CarboxyPept-like_regulatory"/>
</dbReference>
<dbReference type="InterPro" id="IPR023997">
    <property type="entry name" value="TonB-dep_OMP_SusC/RagA_CS"/>
</dbReference>
<dbReference type="EMBL" id="QRYC01000005">
    <property type="protein sequence ID" value="RGU57450.1"/>
    <property type="molecule type" value="Genomic_DNA"/>
</dbReference>
<keyword evidence="3 7" id="KW-1134">Transmembrane beta strand</keyword>
<comment type="subcellular location">
    <subcellularLocation>
        <location evidence="1 7">Cell outer membrane</location>
        <topology evidence="1 7">Multi-pass membrane protein</topology>
    </subcellularLocation>
</comment>
<feature type="domain" description="Secretin/TonB short N-terminal" evidence="8">
    <location>
        <begin position="67"/>
        <end position="118"/>
    </location>
</feature>
<evidence type="ECO:0000256" key="3">
    <source>
        <dbReference type="ARBA" id="ARBA00022452"/>
    </source>
</evidence>